<name>A0A4Z2IXX1_9TELE</name>
<evidence type="ECO:0000313" key="2">
    <source>
        <dbReference type="EMBL" id="TNN82829.1"/>
    </source>
</evidence>
<dbReference type="EMBL" id="SRLO01000036">
    <property type="protein sequence ID" value="TNN82829.1"/>
    <property type="molecule type" value="Genomic_DNA"/>
</dbReference>
<feature type="compositionally biased region" description="Basic and acidic residues" evidence="1">
    <location>
        <begin position="38"/>
        <end position="50"/>
    </location>
</feature>
<dbReference type="AlphaFoldDB" id="A0A4Z2IXX1"/>
<protein>
    <submittedName>
        <fullName evidence="2">Uncharacterized protein</fullName>
    </submittedName>
</protein>
<organism evidence="2 3">
    <name type="scientific">Liparis tanakae</name>
    <name type="common">Tanaka's snailfish</name>
    <dbReference type="NCBI Taxonomy" id="230148"/>
    <lineage>
        <taxon>Eukaryota</taxon>
        <taxon>Metazoa</taxon>
        <taxon>Chordata</taxon>
        <taxon>Craniata</taxon>
        <taxon>Vertebrata</taxon>
        <taxon>Euteleostomi</taxon>
        <taxon>Actinopterygii</taxon>
        <taxon>Neopterygii</taxon>
        <taxon>Teleostei</taxon>
        <taxon>Neoteleostei</taxon>
        <taxon>Acanthomorphata</taxon>
        <taxon>Eupercaria</taxon>
        <taxon>Perciformes</taxon>
        <taxon>Cottioidei</taxon>
        <taxon>Cottales</taxon>
        <taxon>Liparidae</taxon>
        <taxon>Liparis</taxon>
    </lineage>
</organism>
<sequence length="65" mass="7214">MMRSQKMKPAFPDQRPGPCDDRSHSVGGHEVYGGQHSSTDHGSSHPDRQQCVDNVDEEDRPPDAL</sequence>
<dbReference type="Proteomes" id="UP000314294">
    <property type="component" value="Unassembled WGS sequence"/>
</dbReference>
<gene>
    <name evidence="2" type="ORF">EYF80_006786</name>
</gene>
<comment type="caution">
    <text evidence="2">The sequence shown here is derived from an EMBL/GenBank/DDBJ whole genome shotgun (WGS) entry which is preliminary data.</text>
</comment>
<evidence type="ECO:0000313" key="3">
    <source>
        <dbReference type="Proteomes" id="UP000314294"/>
    </source>
</evidence>
<accession>A0A4Z2IXX1</accession>
<evidence type="ECO:0000256" key="1">
    <source>
        <dbReference type="SAM" id="MobiDB-lite"/>
    </source>
</evidence>
<keyword evidence="3" id="KW-1185">Reference proteome</keyword>
<feature type="region of interest" description="Disordered" evidence="1">
    <location>
        <begin position="1"/>
        <end position="65"/>
    </location>
</feature>
<reference evidence="2 3" key="1">
    <citation type="submission" date="2019-03" db="EMBL/GenBank/DDBJ databases">
        <title>First draft genome of Liparis tanakae, snailfish: a comprehensive survey of snailfish specific genes.</title>
        <authorList>
            <person name="Kim W."/>
            <person name="Song I."/>
            <person name="Jeong J.-H."/>
            <person name="Kim D."/>
            <person name="Kim S."/>
            <person name="Ryu S."/>
            <person name="Song J.Y."/>
            <person name="Lee S.K."/>
        </authorList>
    </citation>
    <scope>NUCLEOTIDE SEQUENCE [LARGE SCALE GENOMIC DNA]</scope>
    <source>
        <tissue evidence="2">Muscle</tissue>
    </source>
</reference>
<proteinExistence type="predicted"/>
<feature type="compositionally biased region" description="Acidic residues" evidence="1">
    <location>
        <begin position="54"/>
        <end position="65"/>
    </location>
</feature>